<dbReference type="EMBL" id="DYXN01000062">
    <property type="protein sequence ID" value="HJE86758.1"/>
    <property type="molecule type" value="Genomic_DNA"/>
</dbReference>
<reference evidence="7" key="1">
    <citation type="journal article" date="2021" name="PeerJ">
        <title>Extensive microbial diversity within the chicken gut microbiome revealed by metagenomics and culture.</title>
        <authorList>
            <person name="Gilroy R."/>
            <person name="Ravi A."/>
            <person name="Getino M."/>
            <person name="Pursley I."/>
            <person name="Horton D.L."/>
            <person name="Alikhan N.F."/>
            <person name="Baker D."/>
            <person name="Gharbi K."/>
            <person name="Hall N."/>
            <person name="Watson M."/>
            <person name="Adriaenssens E.M."/>
            <person name="Foster-Nyarko E."/>
            <person name="Jarju S."/>
            <person name="Secka A."/>
            <person name="Antonio M."/>
            <person name="Oren A."/>
            <person name="Chaudhuri R.R."/>
            <person name="La Ragione R."/>
            <person name="Hildebrand F."/>
            <person name="Pallen M.J."/>
        </authorList>
    </citation>
    <scope>NUCLEOTIDE SEQUENCE</scope>
    <source>
        <strain evidence="7">CHK173-2145</strain>
    </source>
</reference>
<dbReference type="InterPro" id="IPR013525">
    <property type="entry name" value="ABC2_TM"/>
</dbReference>
<evidence type="ECO:0000256" key="4">
    <source>
        <dbReference type="ARBA" id="ARBA00023136"/>
    </source>
</evidence>
<feature type="domain" description="ABC-2 type transporter transmembrane" evidence="6">
    <location>
        <begin position="7"/>
        <end position="122"/>
    </location>
</feature>
<evidence type="ECO:0000256" key="1">
    <source>
        <dbReference type="ARBA" id="ARBA00004141"/>
    </source>
</evidence>
<name>A0A921F089_9LACO</name>
<evidence type="ECO:0000256" key="5">
    <source>
        <dbReference type="SAM" id="Phobius"/>
    </source>
</evidence>
<proteinExistence type="predicted"/>
<dbReference type="NCBIfam" id="TIGR03062">
    <property type="entry name" value="pip_yhgE_Cterm"/>
    <property type="match status" value="1"/>
</dbReference>
<evidence type="ECO:0000256" key="2">
    <source>
        <dbReference type="ARBA" id="ARBA00022692"/>
    </source>
</evidence>
<evidence type="ECO:0000256" key="3">
    <source>
        <dbReference type="ARBA" id="ARBA00022989"/>
    </source>
</evidence>
<keyword evidence="3 5" id="KW-1133">Transmembrane helix</keyword>
<dbReference type="AlphaFoldDB" id="A0A921F089"/>
<dbReference type="PANTHER" id="PTHR43077">
    <property type="entry name" value="TRANSPORT PERMEASE YVFS-RELATED"/>
    <property type="match status" value="1"/>
</dbReference>
<dbReference type="Proteomes" id="UP000721920">
    <property type="component" value="Unassembled WGS sequence"/>
</dbReference>
<feature type="transmembrane region" description="Helical" evidence="5">
    <location>
        <begin position="20"/>
        <end position="42"/>
    </location>
</feature>
<feature type="non-terminal residue" evidence="7">
    <location>
        <position position="1"/>
    </location>
</feature>
<evidence type="ECO:0000313" key="7">
    <source>
        <dbReference type="EMBL" id="HJE86758.1"/>
    </source>
</evidence>
<protein>
    <submittedName>
        <fullName evidence="7">YhgE/Pip family protein</fullName>
    </submittedName>
</protein>
<dbReference type="InterPro" id="IPR017501">
    <property type="entry name" value="Phage_infect_YhgE_C"/>
</dbReference>
<dbReference type="PANTHER" id="PTHR43077:SF5">
    <property type="entry name" value="PHAGE INFECTION PROTEIN"/>
    <property type="match status" value="1"/>
</dbReference>
<dbReference type="GO" id="GO:0016020">
    <property type="term" value="C:membrane"/>
    <property type="evidence" value="ECO:0007669"/>
    <property type="project" value="UniProtKB-SubCell"/>
</dbReference>
<accession>A0A921F089</accession>
<keyword evidence="2 5" id="KW-0812">Transmembrane</keyword>
<comment type="subcellular location">
    <subcellularLocation>
        <location evidence="1">Membrane</location>
        <topology evidence="1">Multi-pass membrane protein</topology>
    </subcellularLocation>
</comment>
<feature type="transmembrane region" description="Helical" evidence="5">
    <location>
        <begin position="106"/>
        <end position="128"/>
    </location>
</feature>
<dbReference type="InterPro" id="IPR051328">
    <property type="entry name" value="T7SS_ABC-Transporter"/>
</dbReference>
<dbReference type="GO" id="GO:0140359">
    <property type="term" value="F:ABC-type transporter activity"/>
    <property type="evidence" value="ECO:0007669"/>
    <property type="project" value="InterPro"/>
</dbReference>
<feature type="transmembrane region" description="Helical" evidence="5">
    <location>
        <begin position="49"/>
        <end position="68"/>
    </location>
</feature>
<dbReference type="Pfam" id="PF12698">
    <property type="entry name" value="ABC2_membrane_3"/>
    <property type="match status" value="1"/>
</dbReference>
<gene>
    <name evidence="7" type="ORF">K8U88_04130</name>
</gene>
<sequence>GLIEPALMMLGGLTVDHPGQMILISVFFAEASMFIVMFLSMLLDNPGRFIAMVLLMLQLGGSGGTFPMEVTNHFYNVVHPFLPMTYSILGFRQAITSGMSGMVGQALWVLALFTILGLALLWPTMAWLQKKHLMGISQLDDNQKLQAVEDPNTNAHS</sequence>
<organism evidence="7 8">
    <name type="scientific">Levilactobacillus hammesii</name>
    <dbReference type="NCBI Taxonomy" id="267633"/>
    <lineage>
        <taxon>Bacteria</taxon>
        <taxon>Bacillati</taxon>
        <taxon>Bacillota</taxon>
        <taxon>Bacilli</taxon>
        <taxon>Lactobacillales</taxon>
        <taxon>Lactobacillaceae</taxon>
        <taxon>Levilactobacillus</taxon>
    </lineage>
</organism>
<evidence type="ECO:0000259" key="6">
    <source>
        <dbReference type="Pfam" id="PF12698"/>
    </source>
</evidence>
<evidence type="ECO:0000313" key="8">
    <source>
        <dbReference type="Proteomes" id="UP000721920"/>
    </source>
</evidence>
<keyword evidence="4 5" id="KW-0472">Membrane</keyword>
<reference evidence="7" key="2">
    <citation type="submission" date="2021-09" db="EMBL/GenBank/DDBJ databases">
        <authorList>
            <person name="Gilroy R."/>
        </authorList>
    </citation>
    <scope>NUCLEOTIDE SEQUENCE</scope>
    <source>
        <strain evidence="7">CHK173-2145</strain>
    </source>
</reference>
<comment type="caution">
    <text evidence="7">The sequence shown here is derived from an EMBL/GenBank/DDBJ whole genome shotgun (WGS) entry which is preliminary data.</text>
</comment>